<keyword evidence="6 14" id="KW-0479">Metal-binding</keyword>
<dbReference type="GO" id="GO:0033503">
    <property type="term" value="C:HULC complex"/>
    <property type="evidence" value="ECO:0007669"/>
    <property type="project" value="TreeGrafter"/>
</dbReference>
<evidence type="ECO:0000256" key="7">
    <source>
        <dbReference type="ARBA" id="ARBA00022771"/>
    </source>
</evidence>
<dbReference type="GO" id="GO:0005634">
    <property type="term" value="C:nucleus"/>
    <property type="evidence" value="ECO:0007669"/>
    <property type="project" value="UniProtKB-SubCell"/>
</dbReference>
<dbReference type="PROSITE" id="PS50089">
    <property type="entry name" value="ZF_RING_2"/>
    <property type="match status" value="1"/>
</dbReference>
<accession>A0A183J3A9</accession>
<dbReference type="SMART" id="SM00184">
    <property type="entry name" value="RING"/>
    <property type="match status" value="1"/>
</dbReference>
<evidence type="ECO:0000256" key="5">
    <source>
        <dbReference type="ARBA" id="ARBA00022679"/>
    </source>
</evidence>
<dbReference type="GO" id="GO:0061630">
    <property type="term" value="F:ubiquitin protein ligase activity"/>
    <property type="evidence" value="ECO:0007669"/>
    <property type="project" value="UniProtKB-EC"/>
</dbReference>
<dbReference type="PANTHER" id="PTHR23163:SF0">
    <property type="entry name" value="E3 UBIQUITIN-PROTEIN LIGASE BRE1"/>
    <property type="match status" value="1"/>
</dbReference>
<sequence length="89" mass="10312">MEGECSLLSKTVNDLMKANMNYQQQAQEVRLLRRLLVCPLCERNIKDAILLTCLHTFCASCLSLRYRNREWQCPTCGKAFFYSDIEGTN</sequence>
<evidence type="ECO:0000256" key="1">
    <source>
        <dbReference type="ARBA" id="ARBA00000900"/>
    </source>
</evidence>
<keyword evidence="17" id="KW-1185">Reference proteome</keyword>
<evidence type="ECO:0000259" key="15">
    <source>
        <dbReference type="PROSITE" id="PS50089"/>
    </source>
</evidence>
<keyword evidence="5 14" id="KW-0808">Transferase</keyword>
<evidence type="ECO:0000256" key="8">
    <source>
        <dbReference type="ARBA" id="ARBA00022786"/>
    </source>
</evidence>
<gene>
    <name evidence="16" type="ORF">SBAD_LOCUS10357</name>
</gene>
<name>A0A183J3A9_9BILA</name>
<evidence type="ECO:0000256" key="4">
    <source>
        <dbReference type="ARBA" id="ARBA00005555"/>
    </source>
</evidence>
<evidence type="ECO:0000256" key="13">
    <source>
        <dbReference type="PROSITE-ProRule" id="PRU00175"/>
    </source>
</evidence>
<keyword evidence="10 14" id="KW-0156">Chromatin regulator</keyword>
<keyword evidence="8 14" id="KW-0833">Ubl conjugation pathway</keyword>
<dbReference type="Pfam" id="PF00097">
    <property type="entry name" value="zf-C3HC4"/>
    <property type="match status" value="1"/>
</dbReference>
<keyword evidence="12 14" id="KW-0539">Nucleus</keyword>
<dbReference type="GO" id="GO:0006325">
    <property type="term" value="P:chromatin organization"/>
    <property type="evidence" value="ECO:0007669"/>
    <property type="project" value="UniProtKB-KW"/>
</dbReference>
<keyword evidence="9 14" id="KW-0862">Zinc</keyword>
<dbReference type="AlphaFoldDB" id="A0A183J3A9"/>
<evidence type="ECO:0000256" key="12">
    <source>
        <dbReference type="ARBA" id="ARBA00023242"/>
    </source>
</evidence>
<evidence type="ECO:0000313" key="16">
    <source>
        <dbReference type="EMBL" id="VDP31165.1"/>
    </source>
</evidence>
<protein>
    <recommendedName>
        <fullName evidence="14">E3 ubiquitin protein ligase</fullName>
        <ecNumber evidence="14">2.3.2.27</ecNumber>
    </recommendedName>
</protein>
<comment type="similarity">
    <text evidence="4 14">Belongs to the BRE1 family.</text>
</comment>
<evidence type="ECO:0000256" key="6">
    <source>
        <dbReference type="ARBA" id="ARBA00022723"/>
    </source>
</evidence>
<dbReference type="InterPro" id="IPR013956">
    <property type="entry name" value="E3_ubiquit_lig_Bre1"/>
</dbReference>
<comment type="subcellular location">
    <subcellularLocation>
        <location evidence="2 14">Nucleus</location>
    </subcellularLocation>
</comment>
<reference evidence="16 17" key="2">
    <citation type="submission" date="2018-11" db="EMBL/GenBank/DDBJ databases">
        <authorList>
            <consortium name="Pathogen Informatics"/>
        </authorList>
    </citation>
    <scope>NUCLEOTIDE SEQUENCE [LARGE SCALE GENOMIC DNA]</scope>
</reference>
<reference evidence="18" key="1">
    <citation type="submission" date="2016-06" db="UniProtKB">
        <authorList>
            <consortium name="WormBaseParasite"/>
        </authorList>
    </citation>
    <scope>IDENTIFICATION</scope>
</reference>
<dbReference type="SUPFAM" id="SSF57850">
    <property type="entry name" value="RING/U-box"/>
    <property type="match status" value="1"/>
</dbReference>
<evidence type="ECO:0000313" key="17">
    <source>
        <dbReference type="Proteomes" id="UP000270296"/>
    </source>
</evidence>
<keyword evidence="11 14" id="KW-0175">Coiled coil</keyword>
<dbReference type="Proteomes" id="UP000270296">
    <property type="component" value="Unassembled WGS sequence"/>
</dbReference>
<dbReference type="EC" id="2.3.2.27" evidence="14"/>
<dbReference type="GO" id="GO:0008270">
    <property type="term" value="F:zinc ion binding"/>
    <property type="evidence" value="ECO:0007669"/>
    <property type="project" value="UniProtKB-KW"/>
</dbReference>
<dbReference type="InterPro" id="IPR001841">
    <property type="entry name" value="Znf_RING"/>
</dbReference>
<comment type="catalytic activity">
    <reaction evidence="1 14">
        <text>S-ubiquitinyl-[E2 ubiquitin-conjugating enzyme]-L-cysteine + [acceptor protein]-L-lysine = [E2 ubiquitin-conjugating enzyme]-L-cysteine + N(6)-ubiquitinyl-[acceptor protein]-L-lysine.</text>
        <dbReference type="EC" id="2.3.2.27"/>
    </reaction>
</comment>
<dbReference type="PANTHER" id="PTHR23163">
    <property type="entry name" value="RING FINGER PROTEIN-RELATED"/>
    <property type="match status" value="1"/>
</dbReference>
<evidence type="ECO:0000256" key="2">
    <source>
        <dbReference type="ARBA" id="ARBA00004123"/>
    </source>
</evidence>
<dbReference type="GO" id="GO:0016567">
    <property type="term" value="P:protein ubiquitination"/>
    <property type="evidence" value="ECO:0007669"/>
    <property type="project" value="UniProtKB-UniRule"/>
</dbReference>
<evidence type="ECO:0000256" key="14">
    <source>
        <dbReference type="RuleBase" id="RU365038"/>
    </source>
</evidence>
<evidence type="ECO:0000313" key="18">
    <source>
        <dbReference type="WBParaSite" id="SBAD_0001072201-mRNA-1"/>
    </source>
</evidence>
<keyword evidence="7 13" id="KW-0863">Zinc-finger</keyword>
<evidence type="ECO:0000256" key="3">
    <source>
        <dbReference type="ARBA" id="ARBA00004906"/>
    </source>
</evidence>
<dbReference type="Gene3D" id="3.30.40.10">
    <property type="entry name" value="Zinc/RING finger domain, C3HC4 (zinc finger)"/>
    <property type="match status" value="1"/>
</dbReference>
<dbReference type="InterPro" id="IPR017907">
    <property type="entry name" value="Znf_RING_CS"/>
</dbReference>
<dbReference type="PROSITE" id="PS00518">
    <property type="entry name" value="ZF_RING_1"/>
    <property type="match status" value="1"/>
</dbReference>
<evidence type="ECO:0000256" key="11">
    <source>
        <dbReference type="ARBA" id="ARBA00023054"/>
    </source>
</evidence>
<dbReference type="UniPathway" id="UPA00143"/>
<dbReference type="OrthoDB" id="10250935at2759"/>
<dbReference type="WBParaSite" id="SBAD_0001072201-mRNA-1">
    <property type="protein sequence ID" value="SBAD_0001072201-mRNA-1"/>
    <property type="gene ID" value="SBAD_0001072201"/>
</dbReference>
<dbReference type="InterPro" id="IPR018957">
    <property type="entry name" value="Znf_C3HC4_RING-type"/>
</dbReference>
<feature type="domain" description="RING-type" evidence="15">
    <location>
        <begin position="38"/>
        <end position="76"/>
    </location>
</feature>
<organism evidence="18">
    <name type="scientific">Soboliphyme baturini</name>
    <dbReference type="NCBI Taxonomy" id="241478"/>
    <lineage>
        <taxon>Eukaryota</taxon>
        <taxon>Metazoa</taxon>
        <taxon>Ecdysozoa</taxon>
        <taxon>Nematoda</taxon>
        <taxon>Enoplea</taxon>
        <taxon>Dorylaimia</taxon>
        <taxon>Dioctophymatida</taxon>
        <taxon>Dioctophymatoidea</taxon>
        <taxon>Soboliphymatidae</taxon>
        <taxon>Soboliphyme</taxon>
    </lineage>
</organism>
<evidence type="ECO:0000256" key="9">
    <source>
        <dbReference type="ARBA" id="ARBA00022833"/>
    </source>
</evidence>
<proteinExistence type="inferred from homology"/>
<comment type="pathway">
    <text evidence="3 14">Protein modification; protein ubiquitination.</text>
</comment>
<dbReference type="InterPro" id="IPR013083">
    <property type="entry name" value="Znf_RING/FYVE/PHD"/>
</dbReference>
<dbReference type="EMBL" id="UZAM01013963">
    <property type="protein sequence ID" value="VDP31165.1"/>
    <property type="molecule type" value="Genomic_DNA"/>
</dbReference>
<evidence type="ECO:0000256" key="10">
    <source>
        <dbReference type="ARBA" id="ARBA00022853"/>
    </source>
</evidence>